<protein>
    <submittedName>
        <fullName evidence="2">Mediator of RNA polymerase II transcription subunit 18</fullName>
    </submittedName>
</protein>
<evidence type="ECO:0000313" key="3">
    <source>
        <dbReference type="Proteomes" id="UP001209412"/>
    </source>
</evidence>
<organism evidence="2 4">
    <name type="scientific">Paraburkholderia madseniana</name>
    <dbReference type="NCBI Taxonomy" id="2599607"/>
    <lineage>
        <taxon>Bacteria</taxon>
        <taxon>Pseudomonadati</taxon>
        <taxon>Pseudomonadota</taxon>
        <taxon>Betaproteobacteria</taxon>
        <taxon>Burkholderiales</taxon>
        <taxon>Burkholderiaceae</taxon>
        <taxon>Paraburkholderia</taxon>
    </lineage>
</organism>
<dbReference type="Proteomes" id="UP001209412">
    <property type="component" value="Unassembled WGS sequence"/>
</dbReference>
<feature type="non-terminal residue" evidence="2">
    <location>
        <position position="257"/>
    </location>
</feature>
<gene>
    <name evidence="2" type="ORF">NIE36_31350</name>
    <name evidence="1" type="ORF">OSB80_31415</name>
</gene>
<dbReference type="EMBL" id="JAPKHW010000034">
    <property type="protein sequence ID" value="MCX4149837.1"/>
    <property type="molecule type" value="Genomic_DNA"/>
</dbReference>
<sequence length="257" mass="27725">MPLRTAIETITASIDNEFVALCMSHYSGYVREAAIGRAVELGCSSFLVSITERVNDWVPEVGRAATNALLTLLATVPAENFVSLIPRLRGLMSATRTDHRSWLFEFEQRLVEAGGAAAIVAATNGTDFRLRRAAFLVAVDHQLLSVTEMVKLGLSSGDIVLAQRAVTLLDRVPVSGRAIYIALAAASPFGPVRFAAFKFVVNGHVDFDTEPFLWRTIFDSQGSLRSAAAQLLVESGRDVVGRCSAMLDAGGLNVRQV</sequence>
<dbReference type="AlphaFoldDB" id="A0AAP5BJG0"/>
<comment type="caution">
    <text evidence="2">The sequence shown here is derived from an EMBL/GenBank/DDBJ whole genome shotgun (WGS) entry which is preliminary data.</text>
</comment>
<accession>A0AAP5BJG0</accession>
<name>A0AAP5BJG0_9BURK</name>
<proteinExistence type="predicted"/>
<keyword evidence="3" id="KW-1185">Reference proteome</keyword>
<evidence type="ECO:0000313" key="1">
    <source>
        <dbReference type="EMBL" id="MCX4149837.1"/>
    </source>
</evidence>
<dbReference type="Proteomes" id="UP001242288">
    <property type="component" value="Unassembled WGS sequence"/>
</dbReference>
<dbReference type="EMBL" id="JAMXWF010000034">
    <property type="protein sequence ID" value="MDQ6411655.1"/>
    <property type="molecule type" value="Genomic_DNA"/>
</dbReference>
<evidence type="ECO:0000313" key="4">
    <source>
        <dbReference type="Proteomes" id="UP001242288"/>
    </source>
</evidence>
<reference evidence="2" key="1">
    <citation type="submission" date="2022-06" db="EMBL/GenBank/DDBJ databases">
        <title>PHB producers.</title>
        <authorList>
            <person name="Besaury L."/>
        </authorList>
    </citation>
    <scope>NUCLEOTIDE SEQUENCE</scope>
    <source>
        <strain evidence="2 3">SEWS6</strain>
    </source>
</reference>
<evidence type="ECO:0000313" key="2">
    <source>
        <dbReference type="EMBL" id="MDQ6411655.1"/>
    </source>
</evidence>